<keyword evidence="3" id="KW-1185">Reference proteome</keyword>
<accession>A0A4R2L516</accession>
<dbReference type="EMBL" id="SLWY01000021">
    <property type="protein sequence ID" value="TCO78946.1"/>
    <property type="molecule type" value="Genomic_DNA"/>
</dbReference>
<dbReference type="Proteomes" id="UP000295765">
    <property type="component" value="Unassembled WGS sequence"/>
</dbReference>
<evidence type="ECO:0000313" key="2">
    <source>
        <dbReference type="EMBL" id="TCO78946.1"/>
    </source>
</evidence>
<evidence type="ECO:0000313" key="3">
    <source>
        <dbReference type="Proteomes" id="UP000295765"/>
    </source>
</evidence>
<feature type="coiled-coil region" evidence="1">
    <location>
        <begin position="234"/>
        <end position="261"/>
    </location>
</feature>
<sequence length="339" mass="38072">MFNFLRKLFEDDNAGAPSGRVSEKLMHVAIEHVIDATDPRLRLVSHYARKLTPAVETAVLHVMGIAERLPPARRLDRASFVTDTWVNALFGSADSMQRIVSLDPQVLAFRERPEAAGLTQFYGMLACRRDERRVLAPARQGEVIHQDVPRTQISFSEHALHELQPVERDAYRGIMRRGYDFLAGCALERIANLRDQRETLSERYRLHLGKLQALRRGGHGIGVLDRNEPDAATLAAAEADLARIERELQDATTSLQTLDDYLEQVAHVLSHPADHLWDSSAERRLDRLGVLVEDPTQPGSTILFNEVSASEDRRVTFGLVCVPVDELLARPQLPPDAVF</sequence>
<name>A0A4R2L516_9GAMM</name>
<evidence type="ECO:0000256" key="1">
    <source>
        <dbReference type="SAM" id="Coils"/>
    </source>
</evidence>
<keyword evidence="1" id="KW-0175">Coiled coil</keyword>
<reference evidence="2 3" key="1">
    <citation type="submission" date="2019-03" db="EMBL/GenBank/DDBJ databases">
        <title>Genomic Encyclopedia of Type Strains, Phase IV (KMG-IV): sequencing the most valuable type-strain genomes for metagenomic binning, comparative biology and taxonomic classification.</title>
        <authorList>
            <person name="Goeker M."/>
        </authorList>
    </citation>
    <scope>NUCLEOTIDE SEQUENCE [LARGE SCALE GENOMIC DNA]</scope>
    <source>
        <strain evidence="2 3">DSM 25287</strain>
    </source>
</reference>
<gene>
    <name evidence="2" type="ORF">EV699_12159</name>
</gene>
<dbReference type="RefSeq" id="WP_132544960.1">
    <property type="nucleotide sequence ID" value="NZ_SLWY01000021.1"/>
</dbReference>
<dbReference type="OrthoDB" id="8557243at2"/>
<comment type="caution">
    <text evidence="2">The sequence shown here is derived from an EMBL/GenBank/DDBJ whole genome shotgun (WGS) entry which is preliminary data.</text>
</comment>
<protein>
    <submittedName>
        <fullName evidence="2">Uncharacterized protein</fullName>
    </submittedName>
</protein>
<organism evidence="2 3">
    <name type="scientific">Plasticicumulans lactativorans</name>
    <dbReference type="NCBI Taxonomy" id="1133106"/>
    <lineage>
        <taxon>Bacteria</taxon>
        <taxon>Pseudomonadati</taxon>
        <taxon>Pseudomonadota</taxon>
        <taxon>Gammaproteobacteria</taxon>
        <taxon>Candidatus Competibacteraceae</taxon>
        <taxon>Plasticicumulans</taxon>
    </lineage>
</organism>
<proteinExistence type="predicted"/>
<dbReference type="AlphaFoldDB" id="A0A4R2L516"/>